<dbReference type="Pfam" id="PF02878">
    <property type="entry name" value="PGM_PMM_I"/>
    <property type="match status" value="2"/>
</dbReference>
<keyword evidence="11" id="KW-1185">Reference proteome</keyword>
<dbReference type="InterPro" id="IPR016066">
    <property type="entry name" value="A-D-PHexomutase_CS"/>
</dbReference>
<dbReference type="STRING" id="379508.A5E008"/>
<comment type="cofactor">
    <cofactor evidence="1">
        <name>Mg(2+)</name>
        <dbReference type="ChEBI" id="CHEBI:18420"/>
    </cofactor>
</comment>
<dbReference type="SUPFAM" id="SSF55957">
    <property type="entry name" value="Phosphoglucomutase, C-terminal domain"/>
    <property type="match status" value="1"/>
</dbReference>
<keyword evidence="4" id="KW-0479">Metal-binding</keyword>
<dbReference type="GeneID" id="5233506"/>
<reference evidence="10 11" key="1">
    <citation type="journal article" date="2009" name="Nature">
        <title>Evolution of pathogenicity and sexual reproduction in eight Candida genomes.</title>
        <authorList>
            <person name="Butler G."/>
            <person name="Rasmussen M.D."/>
            <person name="Lin M.F."/>
            <person name="Santos M.A."/>
            <person name="Sakthikumar S."/>
            <person name="Munro C.A."/>
            <person name="Rheinbay E."/>
            <person name="Grabherr M."/>
            <person name="Forche A."/>
            <person name="Reedy J.L."/>
            <person name="Agrafioti I."/>
            <person name="Arnaud M.B."/>
            <person name="Bates S."/>
            <person name="Brown A.J."/>
            <person name="Brunke S."/>
            <person name="Costanzo M.C."/>
            <person name="Fitzpatrick D.A."/>
            <person name="de Groot P.W."/>
            <person name="Harris D."/>
            <person name="Hoyer L.L."/>
            <person name="Hube B."/>
            <person name="Klis F.M."/>
            <person name="Kodira C."/>
            <person name="Lennard N."/>
            <person name="Logue M.E."/>
            <person name="Martin R."/>
            <person name="Neiman A.M."/>
            <person name="Nikolaou E."/>
            <person name="Quail M.A."/>
            <person name="Quinn J."/>
            <person name="Santos M.C."/>
            <person name="Schmitzberger F.F."/>
            <person name="Sherlock G."/>
            <person name="Shah P."/>
            <person name="Silverstein K.A."/>
            <person name="Skrzypek M.S."/>
            <person name="Soll D."/>
            <person name="Staggs R."/>
            <person name="Stansfield I."/>
            <person name="Stumpf M.P."/>
            <person name="Sudbery P.E."/>
            <person name="Srikantha T."/>
            <person name="Zeng Q."/>
            <person name="Berman J."/>
            <person name="Berriman M."/>
            <person name="Heitman J."/>
            <person name="Gow N.A."/>
            <person name="Lorenz M.C."/>
            <person name="Birren B.W."/>
            <person name="Kellis M."/>
            <person name="Cuomo C.A."/>
        </authorList>
    </citation>
    <scope>NUCLEOTIDE SEQUENCE [LARGE SCALE GENOMIC DNA]</scope>
    <source>
        <strain evidence="11">ATCC 11503 / BCRC 21390 / CBS 2605 / JCM 1781 / NBRC 1676 / NRRL YB-4239</strain>
    </source>
</reference>
<keyword evidence="3" id="KW-0597">Phosphoprotein</keyword>
<evidence type="ECO:0000259" key="8">
    <source>
        <dbReference type="Pfam" id="PF02879"/>
    </source>
</evidence>
<evidence type="ECO:0000256" key="6">
    <source>
        <dbReference type="ARBA" id="ARBA00023235"/>
    </source>
</evidence>
<dbReference type="GO" id="GO:0005975">
    <property type="term" value="P:carbohydrate metabolic process"/>
    <property type="evidence" value="ECO:0007669"/>
    <property type="project" value="InterPro"/>
</dbReference>
<evidence type="ECO:0000256" key="5">
    <source>
        <dbReference type="ARBA" id="ARBA00022842"/>
    </source>
</evidence>
<dbReference type="PANTHER" id="PTHR45745">
    <property type="entry name" value="PHOSPHOMANNOMUTASE 45A"/>
    <property type="match status" value="1"/>
</dbReference>
<dbReference type="SUPFAM" id="SSF53738">
    <property type="entry name" value="Phosphoglucomutase, first 3 domains"/>
    <property type="match status" value="4"/>
</dbReference>
<dbReference type="GO" id="GO:0000287">
    <property type="term" value="F:magnesium ion binding"/>
    <property type="evidence" value="ECO:0007669"/>
    <property type="project" value="InterPro"/>
</dbReference>
<dbReference type="PROSITE" id="PS00710">
    <property type="entry name" value="PGM_PMM"/>
    <property type="match status" value="1"/>
</dbReference>
<comment type="similarity">
    <text evidence="2">Belongs to the phosphohexose mutase family.</text>
</comment>
<accession>A5E008</accession>
<evidence type="ECO:0000313" key="10">
    <source>
        <dbReference type="EMBL" id="EDK44766.1"/>
    </source>
</evidence>
<gene>
    <name evidence="10" type="ORF">LELG_02945</name>
</gene>
<dbReference type="GO" id="GO:0008973">
    <property type="term" value="F:phosphopentomutase activity"/>
    <property type="evidence" value="ECO:0007669"/>
    <property type="project" value="TreeGrafter"/>
</dbReference>
<dbReference type="OMA" id="GYCVDPE"/>
<evidence type="ECO:0000256" key="4">
    <source>
        <dbReference type="ARBA" id="ARBA00022723"/>
    </source>
</evidence>
<dbReference type="InterPro" id="IPR005844">
    <property type="entry name" value="A-D-PHexomutase_a/b/a-I"/>
</dbReference>
<dbReference type="InterPro" id="IPR036900">
    <property type="entry name" value="A-D-PHexomutase_C_sf"/>
</dbReference>
<dbReference type="PANTHER" id="PTHR45745:SF1">
    <property type="entry name" value="PHOSPHOGLUCOMUTASE 2B-RELATED"/>
    <property type="match status" value="1"/>
</dbReference>
<dbReference type="CDD" id="cd05799">
    <property type="entry name" value="PGM2"/>
    <property type="match status" value="1"/>
</dbReference>
<name>A5E008_LODEL</name>
<keyword evidence="5" id="KW-0460">Magnesium</keyword>
<evidence type="ECO:0008006" key="12">
    <source>
        <dbReference type="Google" id="ProtNLM"/>
    </source>
</evidence>
<feature type="domain" description="Alpha-D-phosphohexomutase alpha/beta/alpha" evidence="7">
    <location>
        <begin position="48"/>
        <end position="126"/>
    </location>
</feature>
<dbReference type="InParanoid" id="A5E008"/>
<dbReference type="InterPro" id="IPR016055">
    <property type="entry name" value="A-D-PHexomutase_a/b/a-I/II/III"/>
</dbReference>
<protein>
    <recommendedName>
        <fullName evidence="12">Phosphoglucomutase</fullName>
    </recommendedName>
</protein>
<evidence type="ECO:0000256" key="3">
    <source>
        <dbReference type="ARBA" id="ARBA00022553"/>
    </source>
</evidence>
<evidence type="ECO:0000259" key="7">
    <source>
        <dbReference type="Pfam" id="PF02878"/>
    </source>
</evidence>
<dbReference type="eggNOG" id="KOG1220">
    <property type="taxonomic scope" value="Eukaryota"/>
</dbReference>
<dbReference type="HOGENOM" id="CLU_016950_0_1_1"/>
<dbReference type="Proteomes" id="UP000001996">
    <property type="component" value="Unassembled WGS sequence"/>
</dbReference>
<dbReference type="Pfam" id="PF02879">
    <property type="entry name" value="PGM_PMM_II"/>
    <property type="match status" value="1"/>
</dbReference>
<evidence type="ECO:0000313" key="11">
    <source>
        <dbReference type="Proteomes" id="UP000001996"/>
    </source>
</evidence>
<dbReference type="InterPro" id="IPR005846">
    <property type="entry name" value="A-D-PHexomutase_a/b/a-III"/>
</dbReference>
<dbReference type="VEuPathDB" id="FungiDB:LELG_02945"/>
<dbReference type="FunCoup" id="A5E008">
    <property type="interactions" value="307"/>
</dbReference>
<feature type="domain" description="Alpha-D-phosphohexomutase alpha/beta/alpha" evidence="8">
    <location>
        <begin position="280"/>
        <end position="386"/>
    </location>
</feature>
<evidence type="ECO:0000256" key="1">
    <source>
        <dbReference type="ARBA" id="ARBA00001946"/>
    </source>
</evidence>
<dbReference type="OrthoDB" id="8300170at2759"/>
<dbReference type="GO" id="GO:0006166">
    <property type="term" value="P:purine ribonucleoside salvage"/>
    <property type="evidence" value="ECO:0007669"/>
    <property type="project" value="TreeGrafter"/>
</dbReference>
<organism evidence="10 11">
    <name type="scientific">Lodderomyces elongisporus (strain ATCC 11503 / CBS 2605 / JCM 1781 / NBRC 1676 / NRRL YB-4239)</name>
    <name type="common">Yeast</name>
    <name type="synonym">Saccharomyces elongisporus</name>
    <dbReference type="NCBI Taxonomy" id="379508"/>
    <lineage>
        <taxon>Eukaryota</taxon>
        <taxon>Fungi</taxon>
        <taxon>Dikarya</taxon>
        <taxon>Ascomycota</taxon>
        <taxon>Saccharomycotina</taxon>
        <taxon>Pichiomycetes</taxon>
        <taxon>Debaryomycetaceae</taxon>
        <taxon>Candida/Lodderomyces clade</taxon>
        <taxon>Lodderomyces</taxon>
    </lineage>
</organism>
<dbReference type="EMBL" id="CH981526">
    <property type="protein sequence ID" value="EDK44766.1"/>
    <property type="molecule type" value="Genomic_DNA"/>
</dbReference>
<dbReference type="AlphaFoldDB" id="A5E008"/>
<dbReference type="Pfam" id="PF02880">
    <property type="entry name" value="PGM_PMM_III"/>
    <property type="match status" value="1"/>
</dbReference>
<feature type="domain" description="Alpha-D-phosphohexomutase alpha/beta/alpha" evidence="7">
    <location>
        <begin position="184"/>
        <end position="245"/>
    </location>
</feature>
<feature type="domain" description="Alpha-D-phosphohexomutase alpha/beta/alpha" evidence="9">
    <location>
        <begin position="393"/>
        <end position="507"/>
    </location>
</feature>
<sequence>MSISTQEINKLAQDWLSIDPNPKSKLEIQQLLDAQDYTKLQAKLYPRIAFGTAGLRSSMESGFAHMNDVTVLQASQGFVSFLINKAQLNEIPSIVVGYDHRYHSQRYAELLASVALAKGLVVYYLGSVDHLSLESLALSGDKDAIAKFQFGANGANGGNGENGENNKYGEDGREVGGNAKDAALREYVHTPIVPYAIDELKASGGVMITASHNPAKDNGYKVYYSNGCQIIPPIDSEISDSIEENLIPWSKENVWDVVGNFKLGIENGKLKHVRTEIVQKYVDAVKHKLIKNHDLDFNFVYTPMHGVGLDVFEQCLKLFNLKQGYEVVAKQAVPDPAFPTVSFPNPEEKGALDLAMETAKAKGINLVVANDPDADRFSVAVVDKSGKFKQLTGNEIGFLFAMYVIETLPKEELKKTYLLNSTVSSQILKAMAARDGFHYADTLTGFKWVGNKAIDLEKEDYLVPFAYEEAIGFMFSLVHDKDGVSAAVTFLQLYQQWFANNTQNVFDKLEEGYQRYGWFKDFNGYYRVNDVSITGKIFQDIRDSYKGQEYPTEIGDFKVIDWRDLTIGYELLTRDHVPDLPVDLHSQMITAVLKPLDQYGKDADDRDLSVRFTCRGSGTEPKLKVYIEGKSTVSGSDAVGIADKCWEALKTYWFKPDHYHLQENKP</sequence>
<dbReference type="InterPro" id="IPR005845">
    <property type="entry name" value="A-D-PHexomutase_a/b/a-II"/>
</dbReference>
<evidence type="ECO:0000256" key="2">
    <source>
        <dbReference type="ARBA" id="ARBA00010231"/>
    </source>
</evidence>
<evidence type="ECO:0000259" key="9">
    <source>
        <dbReference type="Pfam" id="PF02880"/>
    </source>
</evidence>
<dbReference type="Gene3D" id="3.40.120.10">
    <property type="entry name" value="Alpha-D-Glucose-1,6-Bisphosphate, subunit A, domain 3"/>
    <property type="match status" value="4"/>
</dbReference>
<dbReference type="GO" id="GO:0005634">
    <property type="term" value="C:nucleus"/>
    <property type="evidence" value="ECO:0007669"/>
    <property type="project" value="TreeGrafter"/>
</dbReference>
<proteinExistence type="inferred from homology"/>
<keyword evidence="6" id="KW-0413">Isomerase</keyword>
<dbReference type="KEGG" id="lel:PVL30_003772"/>